<evidence type="ECO:0000259" key="2">
    <source>
        <dbReference type="Pfam" id="PF22725"/>
    </source>
</evidence>
<evidence type="ECO:0000259" key="1">
    <source>
        <dbReference type="Pfam" id="PF01408"/>
    </source>
</evidence>
<reference evidence="3" key="1">
    <citation type="journal article" date="2015" name="Nature">
        <title>Complex archaea that bridge the gap between prokaryotes and eukaryotes.</title>
        <authorList>
            <person name="Spang A."/>
            <person name="Saw J.H."/>
            <person name="Jorgensen S.L."/>
            <person name="Zaremba-Niedzwiedzka K."/>
            <person name="Martijn J."/>
            <person name="Lind A.E."/>
            <person name="van Eijk R."/>
            <person name="Schleper C."/>
            <person name="Guy L."/>
            <person name="Ettema T.J."/>
        </authorList>
    </citation>
    <scope>NUCLEOTIDE SEQUENCE</scope>
</reference>
<evidence type="ECO:0000313" key="3">
    <source>
        <dbReference type="EMBL" id="KKN00954.1"/>
    </source>
</evidence>
<dbReference type="SUPFAM" id="SSF55347">
    <property type="entry name" value="Glyceraldehyde-3-phosphate dehydrogenase-like, C-terminal domain"/>
    <property type="match status" value="1"/>
</dbReference>
<dbReference type="InterPro" id="IPR051450">
    <property type="entry name" value="Gfo/Idh/MocA_Oxidoreductases"/>
</dbReference>
<dbReference type="Pfam" id="PF01408">
    <property type="entry name" value="GFO_IDH_MocA"/>
    <property type="match status" value="1"/>
</dbReference>
<dbReference type="SUPFAM" id="SSF51735">
    <property type="entry name" value="NAD(P)-binding Rossmann-fold domains"/>
    <property type="match status" value="1"/>
</dbReference>
<dbReference type="InterPro" id="IPR055170">
    <property type="entry name" value="GFO_IDH_MocA-like_dom"/>
</dbReference>
<dbReference type="PANTHER" id="PTHR43377:SF6">
    <property type="entry name" value="GFO_IDH_MOCA-LIKE OXIDOREDUCTASE N-TERMINAL DOMAIN-CONTAINING PROTEIN"/>
    <property type="match status" value="1"/>
</dbReference>
<dbReference type="Gene3D" id="3.30.360.10">
    <property type="entry name" value="Dihydrodipicolinate Reductase, domain 2"/>
    <property type="match status" value="1"/>
</dbReference>
<accession>A0A0F9M5K4</accession>
<dbReference type="PANTHER" id="PTHR43377">
    <property type="entry name" value="BILIVERDIN REDUCTASE A"/>
    <property type="match status" value="1"/>
</dbReference>
<sequence>MYPRIAVVGCGQWGQNHIRTLAEIGALAGVADRHDDRAGAFAERYGVKALSPEAAVAASDIDALVLALPASAHGAMARAAFAAGKDVLIEKPIALDSTDAEKTATAARAAGRLLMVGHVVRFHPVFQRLCEIVAEGQIGQVRHLISNRMGLGRFPSMDVVWDLAPHDLSLVLHLAGEHPDTVICQRRTVLSDETDIADIILEFPSGIGAEIHVSRVSPYRDRRFSVIGTEGMLTFDDLAPEGEKLALYAHKVRRSGATFDFDNAPAAFLLTEPGLPLDRELRHFLDCVMTRTEPETGASEAVETVRILSLASPLSSPDLTA</sequence>
<dbReference type="GO" id="GO:0000166">
    <property type="term" value="F:nucleotide binding"/>
    <property type="evidence" value="ECO:0007669"/>
    <property type="project" value="InterPro"/>
</dbReference>
<dbReference type="InterPro" id="IPR036291">
    <property type="entry name" value="NAD(P)-bd_dom_sf"/>
</dbReference>
<dbReference type="InterPro" id="IPR000683">
    <property type="entry name" value="Gfo/Idh/MocA-like_OxRdtase_N"/>
</dbReference>
<feature type="domain" description="GFO/IDH/MocA-like oxidoreductase" evidence="2">
    <location>
        <begin position="126"/>
        <end position="233"/>
    </location>
</feature>
<evidence type="ECO:0008006" key="4">
    <source>
        <dbReference type="Google" id="ProtNLM"/>
    </source>
</evidence>
<proteinExistence type="predicted"/>
<name>A0A0F9M5K4_9ZZZZ</name>
<dbReference type="Pfam" id="PF22725">
    <property type="entry name" value="GFO_IDH_MocA_C3"/>
    <property type="match status" value="1"/>
</dbReference>
<dbReference type="Gene3D" id="3.40.50.720">
    <property type="entry name" value="NAD(P)-binding Rossmann-like Domain"/>
    <property type="match status" value="1"/>
</dbReference>
<comment type="caution">
    <text evidence="3">The sequence shown here is derived from an EMBL/GenBank/DDBJ whole genome shotgun (WGS) entry which is preliminary data.</text>
</comment>
<protein>
    <recommendedName>
        <fullName evidence="4">Gfo/Idh/MocA-like oxidoreductase N-terminal domain-containing protein</fullName>
    </recommendedName>
</protein>
<dbReference type="AlphaFoldDB" id="A0A0F9M5K4"/>
<gene>
    <name evidence="3" type="ORF">LCGC14_1132610</name>
</gene>
<feature type="domain" description="Gfo/Idh/MocA-like oxidoreductase N-terminal" evidence="1">
    <location>
        <begin position="4"/>
        <end position="118"/>
    </location>
</feature>
<dbReference type="EMBL" id="LAZR01005316">
    <property type="protein sequence ID" value="KKN00954.1"/>
    <property type="molecule type" value="Genomic_DNA"/>
</dbReference>
<organism evidence="3">
    <name type="scientific">marine sediment metagenome</name>
    <dbReference type="NCBI Taxonomy" id="412755"/>
    <lineage>
        <taxon>unclassified sequences</taxon>
        <taxon>metagenomes</taxon>
        <taxon>ecological metagenomes</taxon>
    </lineage>
</organism>